<organism evidence="2 3">
    <name type="scientific">Kipferlia bialata</name>
    <dbReference type="NCBI Taxonomy" id="797122"/>
    <lineage>
        <taxon>Eukaryota</taxon>
        <taxon>Metamonada</taxon>
        <taxon>Carpediemonas-like organisms</taxon>
        <taxon>Kipferlia</taxon>
    </lineage>
</organism>
<dbReference type="EMBL" id="BDIP01001885">
    <property type="protein sequence ID" value="GIQ85326.1"/>
    <property type="molecule type" value="Genomic_DNA"/>
</dbReference>
<gene>
    <name evidence="2" type="ORF">KIPB_006973</name>
</gene>
<keyword evidence="3" id="KW-1185">Reference proteome</keyword>
<dbReference type="GO" id="GO:0005685">
    <property type="term" value="C:U1 snRNP"/>
    <property type="evidence" value="ECO:0007669"/>
    <property type="project" value="InterPro"/>
</dbReference>
<accession>A0A9K3CZM4</accession>
<comment type="similarity">
    <text evidence="1">Belongs to the Luc7 family.</text>
</comment>
<sequence>MTSTLSDKNTGTRRLFRYTATEMVDEFRAVLDEMMGKNRNLDCAAEDFIDEHFTDPKWCKGYLAGCCIKELLHNTRVTKGECEQRHSVEMRDRYNEAPDREKYAYEYNMYHAIERELQNCDYKVREHIQRVHKAVSLPETLRVQLESQIESIDTLLEELE</sequence>
<comment type="caution">
    <text evidence="2">The sequence shown here is derived from an EMBL/GenBank/DDBJ whole genome shotgun (WGS) entry which is preliminary data.</text>
</comment>
<dbReference type="AlphaFoldDB" id="A0A9K3CZM4"/>
<dbReference type="Proteomes" id="UP000265618">
    <property type="component" value="Unassembled WGS sequence"/>
</dbReference>
<dbReference type="GO" id="GO:0006376">
    <property type="term" value="P:mRNA splice site recognition"/>
    <property type="evidence" value="ECO:0007669"/>
    <property type="project" value="InterPro"/>
</dbReference>
<dbReference type="InterPro" id="IPR004882">
    <property type="entry name" value="Luc7-rel"/>
</dbReference>
<evidence type="ECO:0000313" key="2">
    <source>
        <dbReference type="EMBL" id="GIQ85326.1"/>
    </source>
</evidence>
<reference evidence="2 3" key="1">
    <citation type="journal article" date="2018" name="PLoS ONE">
        <title>The draft genome of Kipferlia bialata reveals reductive genome evolution in fornicate parasites.</title>
        <authorList>
            <person name="Tanifuji G."/>
            <person name="Takabayashi S."/>
            <person name="Kume K."/>
            <person name="Takagi M."/>
            <person name="Nakayama T."/>
            <person name="Kamikawa R."/>
            <person name="Inagaki Y."/>
            <person name="Hashimoto T."/>
        </authorList>
    </citation>
    <scope>NUCLEOTIDE SEQUENCE [LARGE SCALE GENOMIC DNA]</scope>
    <source>
        <strain evidence="2">NY0173</strain>
    </source>
</reference>
<dbReference type="GO" id="GO:0003729">
    <property type="term" value="F:mRNA binding"/>
    <property type="evidence" value="ECO:0007669"/>
    <property type="project" value="InterPro"/>
</dbReference>
<evidence type="ECO:0000256" key="1">
    <source>
        <dbReference type="ARBA" id="ARBA00005655"/>
    </source>
</evidence>
<feature type="non-terminal residue" evidence="2">
    <location>
        <position position="1"/>
    </location>
</feature>
<evidence type="ECO:0000313" key="3">
    <source>
        <dbReference type="Proteomes" id="UP000265618"/>
    </source>
</evidence>
<dbReference type="Pfam" id="PF03194">
    <property type="entry name" value="LUC7"/>
    <property type="match status" value="1"/>
</dbReference>
<proteinExistence type="inferred from homology"/>
<dbReference type="OrthoDB" id="153872at2759"/>
<dbReference type="PANTHER" id="PTHR12375">
    <property type="entry name" value="RNA-BINDING PROTEIN LUC7-RELATED"/>
    <property type="match status" value="1"/>
</dbReference>
<protein>
    <submittedName>
        <fullName evidence="2">Luc7-related protein</fullName>
    </submittedName>
</protein>
<name>A0A9K3CZM4_9EUKA</name>